<keyword evidence="1" id="KW-0812">Transmembrane</keyword>
<dbReference type="EMBL" id="JAWXVI010000008">
    <property type="protein sequence ID" value="MDX6190691.1"/>
    <property type="molecule type" value="Genomic_DNA"/>
</dbReference>
<name>A0ABU4REJ8_9FLAO</name>
<keyword evidence="3" id="KW-1185">Reference proteome</keyword>
<accession>A0ABU4REJ8</accession>
<evidence type="ECO:0000313" key="2">
    <source>
        <dbReference type="EMBL" id="MDX6190691.1"/>
    </source>
</evidence>
<organism evidence="2 3">
    <name type="scientific">Flavobacterium cupriresistens</name>
    <dbReference type="NCBI Taxonomy" id="2893885"/>
    <lineage>
        <taxon>Bacteria</taxon>
        <taxon>Pseudomonadati</taxon>
        <taxon>Bacteroidota</taxon>
        <taxon>Flavobacteriia</taxon>
        <taxon>Flavobacteriales</taxon>
        <taxon>Flavobacteriaceae</taxon>
        <taxon>Flavobacterium</taxon>
    </lineage>
</organism>
<keyword evidence="1" id="KW-0472">Membrane</keyword>
<protein>
    <submittedName>
        <fullName evidence="2">Uncharacterized protein</fullName>
    </submittedName>
</protein>
<sequence>MKSNEIITFLQNHNYTYTSNNKTITVNLELSQNVLIDVSNPEKIILKDELVFWNFLTGAIKMSLKNAIVYNFILILFFGFLCHYLEFTNQNYTNLFLILISWILLFSTFYLIKLESFKLQLATAIK</sequence>
<dbReference type="Proteomes" id="UP001273350">
    <property type="component" value="Unassembled WGS sequence"/>
</dbReference>
<reference evidence="2 3" key="1">
    <citation type="submission" date="2023-11" db="EMBL/GenBank/DDBJ databases">
        <title>Unpublished Manusciprt.</title>
        <authorList>
            <person name="Saticioglu I.B."/>
            <person name="Ay H."/>
            <person name="Ajmi N."/>
            <person name="Altun S."/>
            <person name="Duman M."/>
        </authorList>
    </citation>
    <scope>NUCLEOTIDE SEQUENCE [LARGE SCALE GENOMIC DNA]</scope>
    <source>
        <strain evidence="2 3">Fl-318</strain>
    </source>
</reference>
<comment type="caution">
    <text evidence="2">The sequence shown here is derived from an EMBL/GenBank/DDBJ whole genome shotgun (WGS) entry which is preliminary data.</text>
</comment>
<dbReference type="RefSeq" id="WP_230004504.1">
    <property type="nucleotide sequence ID" value="NZ_CP087134.1"/>
</dbReference>
<keyword evidence="1" id="KW-1133">Transmembrane helix</keyword>
<feature type="transmembrane region" description="Helical" evidence="1">
    <location>
        <begin position="92"/>
        <end position="112"/>
    </location>
</feature>
<proteinExistence type="predicted"/>
<feature type="transmembrane region" description="Helical" evidence="1">
    <location>
        <begin position="68"/>
        <end position="86"/>
    </location>
</feature>
<evidence type="ECO:0000256" key="1">
    <source>
        <dbReference type="SAM" id="Phobius"/>
    </source>
</evidence>
<evidence type="ECO:0000313" key="3">
    <source>
        <dbReference type="Proteomes" id="UP001273350"/>
    </source>
</evidence>
<gene>
    <name evidence="2" type="ORF">SGQ83_15130</name>
</gene>